<dbReference type="SMART" id="SM00342">
    <property type="entry name" value="HTH_ARAC"/>
    <property type="match status" value="1"/>
</dbReference>
<protein>
    <submittedName>
        <fullName evidence="5">AraC family transcriptional regulator</fullName>
    </submittedName>
</protein>
<dbReference type="InterPro" id="IPR020449">
    <property type="entry name" value="Tscrpt_reg_AraC-type_HTH"/>
</dbReference>
<accession>A0A1H4SFL1</accession>
<dbReference type="EMBL" id="FNSD01000001">
    <property type="protein sequence ID" value="SEC42883.1"/>
    <property type="molecule type" value="Genomic_DNA"/>
</dbReference>
<dbReference type="GO" id="GO:0043565">
    <property type="term" value="F:sequence-specific DNA binding"/>
    <property type="evidence" value="ECO:0007669"/>
    <property type="project" value="InterPro"/>
</dbReference>
<dbReference type="Pfam" id="PF12833">
    <property type="entry name" value="HTH_18"/>
    <property type="match status" value="1"/>
</dbReference>
<dbReference type="InterPro" id="IPR050204">
    <property type="entry name" value="AraC_XylS_family_regulators"/>
</dbReference>
<keyword evidence="1" id="KW-0805">Transcription regulation</keyword>
<dbReference type="InterPro" id="IPR018060">
    <property type="entry name" value="HTH_AraC"/>
</dbReference>
<dbReference type="InterPro" id="IPR009057">
    <property type="entry name" value="Homeodomain-like_sf"/>
</dbReference>
<keyword evidence="2" id="KW-0238">DNA-binding</keyword>
<dbReference type="PROSITE" id="PS01124">
    <property type="entry name" value="HTH_ARAC_FAMILY_2"/>
    <property type="match status" value="1"/>
</dbReference>
<evidence type="ECO:0000256" key="1">
    <source>
        <dbReference type="ARBA" id="ARBA00023015"/>
    </source>
</evidence>
<evidence type="ECO:0000313" key="5">
    <source>
        <dbReference type="EMBL" id="SEC42883.1"/>
    </source>
</evidence>
<evidence type="ECO:0000256" key="2">
    <source>
        <dbReference type="ARBA" id="ARBA00023125"/>
    </source>
</evidence>
<dbReference type="Proteomes" id="UP000182409">
    <property type="component" value="Unassembled WGS sequence"/>
</dbReference>
<keyword evidence="3" id="KW-0804">Transcription</keyword>
<reference evidence="5 6" key="1">
    <citation type="submission" date="2016-10" db="EMBL/GenBank/DDBJ databases">
        <authorList>
            <person name="de Groot N.N."/>
        </authorList>
    </citation>
    <scope>NUCLEOTIDE SEQUENCE [LARGE SCALE GENOMIC DNA]</scope>
    <source>
        <strain evidence="5 6">AB35.6</strain>
    </source>
</reference>
<name>A0A1H4SFL1_9BACT</name>
<organism evidence="5 6">
    <name type="scientific">Terriglobus roseus</name>
    <dbReference type="NCBI Taxonomy" id="392734"/>
    <lineage>
        <taxon>Bacteria</taxon>
        <taxon>Pseudomonadati</taxon>
        <taxon>Acidobacteriota</taxon>
        <taxon>Terriglobia</taxon>
        <taxon>Terriglobales</taxon>
        <taxon>Acidobacteriaceae</taxon>
        <taxon>Terriglobus</taxon>
    </lineage>
</organism>
<dbReference type="OrthoDB" id="121508at2"/>
<dbReference type="AlphaFoldDB" id="A0A1H4SFL1"/>
<dbReference type="RefSeq" id="WP_074655207.1">
    <property type="nucleotide sequence ID" value="NZ_FNSD01000001.1"/>
</dbReference>
<evidence type="ECO:0000259" key="4">
    <source>
        <dbReference type="PROSITE" id="PS01124"/>
    </source>
</evidence>
<evidence type="ECO:0000313" key="6">
    <source>
        <dbReference type="Proteomes" id="UP000182409"/>
    </source>
</evidence>
<gene>
    <name evidence="5" type="ORF">SAMN05443244_3438</name>
</gene>
<dbReference type="PROSITE" id="PS00041">
    <property type="entry name" value="HTH_ARAC_FAMILY_1"/>
    <property type="match status" value="1"/>
</dbReference>
<dbReference type="GO" id="GO:0003700">
    <property type="term" value="F:DNA-binding transcription factor activity"/>
    <property type="evidence" value="ECO:0007669"/>
    <property type="project" value="InterPro"/>
</dbReference>
<proteinExistence type="predicted"/>
<feature type="domain" description="HTH araC/xylS-type" evidence="4">
    <location>
        <begin position="202"/>
        <end position="300"/>
    </location>
</feature>
<dbReference type="Gene3D" id="1.10.10.60">
    <property type="entry name" value="Homeodomain-like"/>
    <property type="match status" value="2"/>
</dbReference>
<sequence length="310" mass="34655">MASQWKNSNGKFPEGKYIDHVNSEQAGWRSLGVRIREQPPCDEPIRNPGFSDHAVSLLLSKSIKVESFYKGKWRGLRQYFKGMGSLTPAGHECVVRRHFEGQSSLASLVLILHQDSVDSVAQELSRPGFTCKTVLNEVPFLDDPFVTNLSSSVVSALKAGAPDFYAQAAAQWLAAHLLLGSSRGIEWHKSLARERISDYRLVRVLEYIDAHLSDRLDLRALSREAGISQFHFAALFRKAVGASPHRHILQLRLQTARSMLCHTDKSILEIALSCGFGTESHFAAAFRREFSQSPMNFRSSQRAHSGFGEM</sequence>
<dbReference type="PRINTS" id="PR00032">
    <property type="entry name" value="HTHARAC"/>
</dbReference>
<evidence type="ECO:0000256" key="3">
    <source>
        <dbReference type="ARBA" id="ARBA00023163"/>
    </source>
</evidence>
<dbReference type="SUPFAM" id="SSF46689">
    <property type="entry name" value="Homeodomain-like"/>
    <property type="match status" value="2"/>
</dbReference>
<dbReference type="PANTHER" id="PTHR46796:SF6">
    <property type="entry name" value="ARAC SUBFAMILY"/>
    <property type="match status" value="1"/>
</dbReference>
<dbReference type="InterPro" id="IPR018062">
    <property type="entry name" value="HTH_AraC-typ_CS"/>
</dbReference>
<dbReference type="PANTHER" id="PTHR46796">
    <property type="entry name" value="HTH-TYPE TRANSCRIPTIONAL ACTIVATOR RHAS-RELATED"/>
    <property type="match status" value="1"/>
</dbReference>